<dbReference type="EMBL" id="CM001271">
    <property type="protein sequence ID" value="EHH29761.1"/>
    <property type="molecule type" value="Genomic_DNA"/>
</dbReference>
<gene>
    <name evidence="2" type="ORF">EGK_10267</name>
</gene>
<proteinExistence type="predicted"/>
<feature type="non-terminal residue" evidence="2">
    <location>
        <position position="209"/>
    </location>
</feature>
<evidence type="ECO:0000256" key="1">
    <source>
        <dbReference type="SAM" id="MobiDB-lite"/>
    </source>
</evidence>
<dbReference type="AlphaFoldDB" id="G7NMN6"/>
<reference evidence="2" key="1">
    <citation type="journal article" date="2011" name="Nat. Biotechnol.">
        <title>Genome sequencing and comparison of two nonhuman primate animal models, the cynomolgus and Chinese rhesus macaques.</title>
        <authorList>
            <person name="Yan G."/>
            <person name="Zhang G."/>
            <person name="Fang X."/>
            <person name="Zhang Y."/>
            <person name="Li C."/>
            <person name="Ling F."/>
            <person name="Cooper D.N."/>
            <person name="Li Q."/>
            <person name="Li Y."/>
            <person name="van Gool A.J."/>
            <person name="Du H."/>
            <person name="Chen J."/>
            <person name="Chen R."/>
            <person name="Zhang P."/>
            <person name="Huang Z."/>
            <person name="Thompson J.R."/>
            <person name="Meng Y."/>
            <person name="Bai Y."/>
            <person name="Wang J."/>
            <person name="Zhuo M."/>
            <person name="Wang T."/>
            <person name="Huang Y."/>
            <person name="Wei L."/>
            <person name="Li J."/>
            <person name="Wang Z."/>
            <person name="Hu H."/>
            <person name="Yang P."/>
            <person name="Le L."/>
            <person name="Stenson P.D."/>
            <person name="Li B."/>
            <person name="Liu X."/>
            <person name="Ball E.V."/>
            <person name="An N."/>
            <person name="Huang Q."/>
            <person name="Zhang Y."/>
            <person name="Fan W."/>
            <person name="Zhang X."/>
            <person name="Li Y."/>
            <person name="Wang W."/>
            <person name="Katze M.G."/>
            <person name="Su B."/>
            <person name="Nielsen R."/>
            <person name="Yang H."/>
            <person name="Wang J."/>
            <person name="Wang X."/>
            <person name="Wang J."/>
        </authorList>
    </citation>
    <scope>NUCLEOTIDE SEQUENCE [LARGE SCALE GENOMIC DNA]</scope>
    <source>
        <strain evidence="2">CR-5</strain>
    </source>
</reference>
<feature type="region of interest" description="Disordered" evidence="1">
    <location>
        <begin position="180"/>
        <end position="209"/>
    </location>
</feature>
<evidence type="ECO:0000313" key="2">
    <source>
        <dbReference type="EMBL" id="EHH29761.1"/>
    </source>
</evidence>
<sequence>NSWPWLFDRHFYSAVEIILESEKKSPTQRPVTQHSHLCEELVPNSGSLFGKNICCGKTCCICGLKSLLELDRDGEFQSERSRAVVGVVLRVRKELTPTTPPFSAFLLPCFQASSQCCWGTSGSAGGHGTAPAPGGRPCGSSRRSGSSCAWRWSPPGGSPWPDSQAGGAWRRLGISLDMHPASPRTCRAMHQLGGESPMPRQAQRPPFPT</sequence>
<organism evidence="2">
    <name type="scientific">Macaca mulatta</name>
    <name type="common">Rhesus macaque</name>
    <dbReference type="NCBI Taxonomy" id="9544"/>
    <lineage>
        <taxon>Eukaryota</taxon>
        <taxon>Metazoa</taxon>
        <taxon>Chordata</taxon>
        <taxon>Craniata</taxon>
        <taxon>Vertebrata</taxon>
        <taxon>Euteleostomi</taxon>
        <taxon>Mammalia</taxon>
        <taxon>Eutheria</taxon>
        <taxon>Euarchontoglires</taxon>
        <taxon>Primates</taxon>
        <taxon>Haplorrhini</taxon>
        <taxon>Catarrhini</taxon>
        <taxon>Cercopithecidae</taxon>
        <taxon>Cercopithecinae</taxon>
        <taxon>Macaca</taxon>
    </lineage>
</organism>
<name>G7NMN6_MACMU</name>
<protein>
    <submittedName>
        <fullName evidence="2">Uncharacterized protein</fullName>
    </submittedName>
</protein>
<accession>G7NMN6</accession>
<feature type="non-terminal residue" evidence="2">
    <location>
        <position position="1"/>
    </location>
</feature>
<dbReference type="Proteomes" id="UP000013456">
    <property type="component" value="Chromosome 19"/>
</dbReference>